<protein>
    <submittedName>
        <fullName evidence="1">Uncharacterized protein</fullName>
    </submittedName>
</protein>
<dbReference type="RefSeq" id="XP_040760467.1">
    <property type="nucleotide sequence ID" value="XM_040904935.1"/>
</dbReference>
<dbReference type="OrthoDB" id="2497682at2759"/>
<accession>A0A165CFP6</accession>
<reference evidence="1 2" key="1">
    <citation type="journal article" date="2016" name="Mol. Biol. Evol.">
        <title>Comparative Genomics of Early-Diverging Mushroom-Forming Fungi Provides Insights into the Origins of Lignocellulose Decay Capabilities.</title>
        <authorList>
            <person name="Nagy L.G."/>
            <person name="Riley R."/>
            <person name="Tritt A."/>
            <person name="Adam C."/>
            <person name="Daum C."/>
            <person name="Floudas D."/>
            <person name="Sun H."/>
            <person name="Yadav J.S."/>
            <person name="Pangilinan J."/>
            <person name="Larsson K.H."/>
            <person name="Matsuura K."/>
            <person name="Barry K."/>
            <person name="Labutti K."/>
            <person name="Kuo R."/>
            <person name="Ohm R.A."/>
            <person name="Bhattacharya S.S."/>
            <person name="Shirouzu T."/>
            <person name="Yoshinaga Y."/>
            <person name="Martin F.M."/>
            <person name="Grigoriev I.V."/>
            <person name="Hibbett D.S."/>
        </authorList>
    </citation>
    <scope>NUCLEOTIDE SEQUENCE [LARGE SCALE GENOMIC DNA]</scope>
    <source>
        <strain evidence="1 2">93-53</strain>
    </source>
</reference>
<proteinExistence type="predicted"/>
<keyword evidence="2" id="KW-1185">Reference proteome</keyword>
<evidence type="ECO:0000313" key="2">
    <source>
        <dbReference type="Proteomes" id="UP000076871"/>
    </source>
</evidence>
<dbReference type="AlphaFoldDB" id="A0A165CFP6"/>
<sequence length="145" mass="15419">MASEPASERAANADFSEQYLTELSSFNTNFRGFQSVLAALAADKGLANYNKNDQLETLLKATVNAVKDILGDTYEAIESIPGIGPLLGPTVYDIKCIIDEVLDATENLTDAIINDLVPLLRDLLGQATSTACEAGVEIVGLCLPL</sequence>
<organism evidence="1 2">
    <name type="scientific">Laetiporus sulphureus 93-53</name>
    <dbReference type="NCBI Taxonomy" id="1314785"/>
    <lineage>
        <taxon>Eukaryota</taxon>
        <taxon>Fungi</taxon>
        <taxon>Dikarya</taxon>
        <taxon>Basidiomycota</taxon>
        <taxon>Agaricomycotina</taxon>
        <taxon>Agaricomycetes</taxon>
        <taxon>Polyporales</taxon>
        <taxon>Laetiporus</taxon>
    </lineage>
</organism>
<gene>
    <name evidence="1" type="ORF">LAESUDRAFT_661393</name>
</gene>
<dbReference type="Proteomes" id="UP000076871">
    <property type="component" value="Unassembled WGS sequence"/>
</dbReference>
<name>A0A165CFP6_9APHY</name>
<dbReference type="GeneID" id="63821965"/>
<dbReference type="EMBL" id="KV427650">
    <property type="protein sequence ID" value="KZT02727.1"/>
    <property type="molecule type" value="Genomic_DNA"/>
</dbReference>
<evidence type="ECO:0000313" key="1">
    <source>
        <dbReference type="EMBL" id="KZT02727.1"/>
    </source>
</evidence>
<dbReference type="InParanoid" id="A0A165CFP6"/>